<dbReference type="EMBL" id="EF083486">
    <property type="protein sequence ID" value="ABK22833.1"/>
    <property type="molecule type" value="mRNA"/>
</dbReference>
<dbReference type="InterPro" id="IPR044278">
    <property type="entry name" value="BHLH95-like"/>
</dbReference>
<dbReference type="InterPro" id="IPR011598">
    <property type="entry name" value="bHLH_dom"/>
</dbReference>
<dbReference type="CDD" id="cd11393">
    <property type="entry name" value="bHLH_AtbHLH_like"/>
    <property type="match status" value="1"/>
</dbReference>
<dbReference type="SMART" id="SM00353">
    <property type="entry name" value="HLH"/>
    <property type="match status" value="1"/>
</dbReference>
<feature type="domain" description="BHLH" evidence="4">
    <location>
        <begin position="59"/>
        <end position="109"/>
    </location>
</feature>
<organism evidence="5">
    <name type="scientific">Picea sitchensis</name>
    <name type="common">Sitka spruce</name>
    <name type="synonym">Pinus sitchensis</name>
    <dbReference type="NCBI Taxonomy" id="3332"/>
    <lineage>
        <taxon>Eukaryota</taxon>
        <taxon>Viridiplantae</taxon>
        <taxon>Streptophyta</taxon>
        <taxon>Embryophyta</taxon>
        <taxon>Tracheophyta</taxon>
        <taxon>Spermatophyta</taxon>
        <taxon>Pinopsida</taxon>
        <taxon>Pinidae</taxon>
        <taxon>Conifers I</taxon>
        <taxon>Pinales</taxon>
        <taxon>Pinaceae</taxon>
        <taxon>Picea</taxon>
    </lineage>
</organism>
<protein>
    <recommendedName>
        <fullName evidence="4">BHLH domain-containing protein</fullName>
    </recommendedName>
</protein>
<dbReference type="Gene3D" id="4.10.280.10">
    <property type="entry name" value="Helix-loop-helix DNA-binding domain"/>
    <property type="match status" value="1"/>
</dbReference>
<reference evidence="5" key="1">
    <citation type="journal article" date="2008" name="BMC Genomics">
        <title>A conifer genomics resource of 200,000 spruce (Picea spp.) ESTs and 6,464 high-quality, sequence-finished full-length cDNAs for Sitka spruce (Picea sitchensis).</title>
        <authorList>
            <person name="Ralph S.G."/>
            <person name="Chun H.J."/>
            <person name="Kolosova N."/>
            <person name="Cooper D."/>
            <person name="Oddy C."/>
            <person name="Ritland C.E."/>
            <person name="Kirkpatrick R."/>
            <person name="Moore R."/>
            <person name="Barber S."/>
            <person name="Holt R.A."/>
            <person name="Jones S.J."/>
            <person name="Marra M.A."/>
            <person name="Douglas C.J."/>
            <person name="Ritland K."/>
            <person name="Bohlmann J."/>
        </authorList>
    </citation>
    <scope>NUCLEOTIDE SEQUENCE</scope>
    <source>
        <tissue evidence="5">Green portion of the leader tissue</tissue>
    </source>
</reference>
<evidence type="ECO:0000313" key="5">
    <source>
        <dbReference type="EMBL" id="ABK22833.1"/>
    </source>
</evidence>
<keyword evidence="1" id="KW-0805">Transcription regulation</keyword>
<name>A9NQC2_PICSI</name>
<keyword evidence="2" id="KW-0804">Transcription</keyword>
<feature type="region of interest" description="Disordered" evidence="3">
    <location>
        <begin position="1"/>
        <end position="33"/>
    </location>
</feature>
<dbReference type="PROSITE" id="PS50888">
    <property type="entry name" value="BHLH"/>
    <property type="match status" value="1"/>
</dbReference>
<dbReference type="Pfam" id="PF00010">
    <property type="entry name" value="HLH"/>
    <property type="match status" value="1"/>
</dbReference>
<sequence length="297" mass="33148">MEYCNRQESVTEPNLDHDQASAGCKPREPKSIDHKKSAQALKLGELGLGNSLMKSIEPEDQGIHIWTERERRKKMRSMFSNLHSLLPHLPAKADKSTIVEEAISYIKTLQQSLHVLENQRLDKARAASTLEFELSSTFHEMQQQHHVSTATMRSASEAPAFYHPLTAECSASSGFEPWISRQYSRTISTGSPAIDHCFFQTWSSPNVVLSVCGDDAHMMICSSPPKQGLLTTIFYTLEKHKVDVVTAHISSDSCRSMYMIHAQAHAMVNGGDQFLESKASEEAFRSAAGELVFYLSS</sequence>
<dbReference type="GO" id="GO:0009960">
    <property type="term" value="P:endosperm development"/>
    <property type="evidence" value="ECO:0007669"/>
    <property type="project" value="InterPro"/>
</dbReference>
<proteinExistence type="evidence at transcript level"/>
<dbReference type="GO" id="GO:0046983">
    <property type="term" value="F:protein dimerization activity"/>
    <property type="evidence" value="ECO:0007669"/>
    <property type="project" value="InterPro"/>
</dbReference>
<feature type="compositionally biased region" description="Basic and acidic residues" evidence="3">
    <location>
        <begin position="14"/>
        <end position="33"/>
    </location>
</feature>
<dbReference type="GO" id="GO:0003700">
    <property type="term" value="F:DNA-binding transcription factor activity"/>
    <property type="evidence" value="ECO:0007669"/>
    <property type="project" value="InterPro"/>
</dbReference>
<dbReference type="PANTHER" id="PTHR46772:SF8">
    <property type="entry name" value="TRANSCRIPTION FACTOR BHLH95"/>
    <property type="match status" value="1"/>
</dbReference>
<dbReference type="AlphaFoldDB" id="A9NQC2"/>
<evidence type="ECO:0000256" key="3">
    <source>
        <dbReference type="SAM" id="MobiDB-lite"/>
    </source>
</evidence>
<evidence type="ECO:0000256" key="1">
    <source>
        <dbReference type="ARBA" id="ARBA00023015"/>
    </source>
</evidence>
<dbReference type="InterPro" id="IPR036638">
    <property type="entry name" value="HLH_DNA-bd_sf"/>
</dbReference>
<feature type="compositionally biased region" description="Polar residues" evidence="3">
    <location>
        <begin position="1"/>
        <end position="12"/>
    </location>
</feature>
<dbReference type="PANTHER" id="PTHR46772">
    <property type="entry name" value="BHLH DOMAIN-CONTAINING PROTEIN"/>
    <property type="match status" value="1"/>
</dbReference>
<accession>A9NQC2</accession>
<dbReference type="SUPFAM" id="SSF47459">
    <property type="entry name" value="HLH, helix-loop-helix DNA-binding domain"/>
    <property type="match status" value="1"/>
</dbReference>
<evidence type="ECO:0000256" key="2">
    <source>
        <dbReference type="ARBA" id="ARBA00023163"/>
    </source>
</evidence>
<dbReference type="InterPro" id="IPR045239">
    <property type="entry name" value="bHLH95_bHLH"/>
</dbReference>
<evidence type="ECO:0000259" key="4">
    <source>
        <dbReference type="PROSITE" id="PS50888"/>
    </source>
</evidence>